<dbReference type="RefSeq" id="WP_070424260.1">
    <property type="nucleotide sequence ID" value="NZ_JAKRCV010000038.1"/>
</dbReference>
<evidence type="ECO:0000313" key="3">
    <source>
        <dbReference type="Proteomes" id="UP001521931"/>
    </source>
</evidence>
<reference evidence="2 3" key="1">
    <citation type="submission" date="2022-02" db="EMBL/GenBank/DDBJ databases">
        <title>Uncovering new skin microbiome diversity through culturing and metagenomics.</title>
        <authorList>
            <person name="Conlan S."/>
            <person name="Deming C."/>
            <person name="Nisc Comparative Sequencing Program N."/>
            <person name="Segre J.A."/>
        </authorList>
    </citation>
    <scope>NUCLEOTIDE SEQUENCE [LARGE SCALE GENOMIC DNA]</scope>
    <source>
        <strain evidence="2 3">ACRQZ</strain>
    </source>
</reference>
<keyword evidence="3" id="KW-1185">Reference proteome</keyword>
<dbReference type="EMBL" id="JAKRCV010000038">
    <property type="protein sequence ID" value="MCG7322545.1"/>
    <property type="molecule type" value="Genomic_DNA"/>
</dbReference>
<comment type="caution">
    <text evidence="2">The sequence shown here is derived from an EMBL/GenBank/DDBJ whole genome shotgun (WGS) entry which is preliminary data.</text>
</comment>
<proteinExistence type="predicted"/>
<gene>
    <name evidence="2" type="ORF">MHL29_11725</name>
</gene>
<protein>
    <submittedName>
        <fullName evidence="2">Uncharacterized protein</fullName>
    </submittedName>
</protein>
<evidence type="ECO:0000313" key="2">
    <source>
        <dbReference type="EMBL" id="MCG7322545.1"/>
    </source>
</evidence>
<evidence type="ECO:0000256" key="1">
    <source>
        <dbReference type="SAM" id="MobiDB-lite"/>
    </source>
</evidence>
<feature type="region of interest" description="Disordered" evidence="1">
    <location>
        <begin position="83"/>
        <end position="132"/>
    </location>
</feature>
<accession>A0ABS9Q3V1</accession>
<feature type="compositionally biased region" description="Basic and acidic residues" evidence="1">
    <location>
        <begin position="83"/>
        <end position="92"/>
    </location>
</feature>
<organism evidence="2 3">
    <name type="scientific">Arsenicicoccus bolidensis</name>
    <dbReference type="NCBI Taxonomy" id="229480"/>
    <lineage>
        <taxon>Bacteria</taxon>
        <taxon>Bacillati</taxon>
        <taxon>Actinomycetota</taxon>
        <taxon>Actinomycetes</taxon>
        <taxon>Micrococcales</taxon>
        <taxon>Intrasporangiaceae</taxon>
        <taxon>Arsenicicoccus</taxon>
    </lineage>
</organism>
<dbReference type="Proteomes" id="UP001521931">
    <property type="component" value="Unassembled WGS sequence"/>
</dbReference>
<name>A0ABS9Q3V1_9MICO</name>
<sequence length="132" mass="14459">MATTPTPEEAIDRAKRVLDDRIDTIRQAVEARQHVADVREETDRERAELEARIAQRVGDAERADVKAYNAAVSAGWSADELRKIGLPEPDKKARTRRRAARKPAASRPAPPAPEPTAPSDDRSAVEGDQDAA</sequence>